<organism evidence="1 2">
    <name type="scientific">Lipomyces tetrasporus</name>
    <dbReference type="NCBI Taxonomy" id="54092"/>
    <lineage>
        <taxon>Eukaryota</taxon>
        <taxon>Fungi</taxon>
        <taxon>Dikarya</taxon>
        <taxon>Ascomycota</taxon>
        <taxon>Saccharomycotina</taxon>
        <taxon>Lipomycetes</taxon>
        <taxon>Lipomycetales</taxon>
        <taxon>Lipomycetaceae</taxon>
        <taxon>Lipomyces</taxon>
    </lineage>
</organism>
<name>A0AAD7QT74_9ASCO</name>
<gene>
    <name evidence="1" type="ORF">POJ06DRAFT_256539</name>
</gene>
<dbReference type="GeneID" id="80883197"/>
<protein>
    <submittedName>
        <fullName evidence="1">Uncharacterized protein</fullName>
    </submittedName>
</protein>
<dbReference type="Proteomes" id="UP001217417">
    <property type="component" value="Unassembled WGS sequence"/>
</dbReference>
<dbReference type="AlphaFoldDB" id="A0AAD7QT74"/>
<accession>A0AAD7QT74</accession>
<evidence type="ECO:0000313" key="1">
    <source>
        <dbReference type="EMBL" id="KAJ8099287.1"/>
    </source>
</evidence>
<dbReference type="EMBL" id="JARPMG010000007">
    <property type="protein sequence ID" value="KAJ8099287.1"/>
    <property type="molecule type" value="Genomic_DNA"/>
</dbReference>
<evidence type="ECO:0000313" key="2">
    <source>
        <dbReference type="Proteomes" id="UP001217417"/>
    </source>
</evidence>
<reference evidence="1" key="1">
    <citation type="submission" date="2023-03" db="EMBL/GenBank/DDBJ databases">
        <title>Near-Complete genome sequence of Lipomyces tetrasporous NRRL Y-64009, an oleaginous yeast capable of growing on lignocellulosic hydrolysates.</title>
        <authorList>
            <consortium name="Lawrence Berkeley National Laboratory"/>
            <person name="Jagtap S.S."/>
            <person name="Liu J.-J."/>
            <person name="Walukiewicz H.E."/>
            <person name="Pangilinan J."/>
            <person name="Lipzen A."/>
            <person name="Ahrendt S."/>
            <person name="Koriabine M."/>
            <person name="Cobaugh K."/>
            <person name="Salamov A."/>
            <person name="Yoshinaga Y."/>
            <person name="Ng V."/>
            <person name="Daum C."/>
            <person name="Grigoriev I.V."/>
            <person name="Slininger P.J."/>
            <person name="Dien B.S."/>
            <person name="Jin Y.-S."/>
            <person name="Rao C.V."/>
        </authorList>
    </citation>
    <scope>NUCLEOTIDE SEQUENCE</scope>
    <source>
        <strain evidence="1">NRRL Y-64009</strain>
    </source>
</reference>
<dbReference type="RefSeq" id="XP_056042737.1">
    <property type="nucleotide sequence ID" value="XM_056188031.1"/>
</dbReference>
<proteinExistence type="predicted"/>
<keyword evidence="2" id="KW-1185">Reference proteome</keyword>
<comment type="caution">
    <text evidence="1">The sequence shown here is derived from an EMBL/GenBank/DDBJ whole genome shotgun (WGS) entry which is preliminary data.</text>
</comment>
<sequence>MARFPELRMVNCVVSSSSSSSSSTSLASYYNQAHADAVPVDPDPIEMADDSIMFSAPDVEVEGMWTKRTTLDNLPVELYWQICSQFQTKGALNNLSLTSKSIYSATLPELYRTVNITPTDGSSLARIAVSLPTHAPHIRRITVSTPPENDYDDSPLSFTVQRLDPGGRRLRMSAFEEGAIASSISRLTNVFSFEWNDCPVVLPSEILAAVLCLPRLMYFQTCSLPSQMPDVSWPRGSWLRSLRILRLRSLDEARVLNGIVRHCKDTLGYLSIRVAEREELSDTVVDDVDARQFAWGANFHFGLPPTMPLQHPMHDEDLATTNLKSKFLNVAFNDVIEHDGEKLYLDSLALFNFPRVDLSFLAQRVNFANLRVLRIDTMDPFVLNTLSQETVLPPRMKTLDLTFSKAVFPLAPLQSIMLPVEPGQDELQPDMRPPLMSTFLRELRQVENLNLKLVCEPTRQDIVLSTHVAPWLLTLGNTPRSENHDVDRRTCPLKKLSIHLWSVSSGHHVLLAPWALADLHALATSRPGAGIKSLAIDLSRGATPFPDLVTTLKGFKSLRKLYVNYAPSVYYGSGVYDVCRRQAATLKEQVRGLELIWLNSVELRVPYRRQDGGDGIFTSTSSARGTPLSSPAAAAAATTSADCGRSRWCRSPGSMNFEYENEYDYDNEDDHDEHCGDEYFADDGNFNIFANRII</sequence>